<organism evidence="1 2">
    <name type="scientific">Rhizophlyctis rosea</name>
    <dbReference type="NCBI Taxonomy" id="64517"/>
    <lineage>
        <taxon>Eukaryota</taxon>
        <taxon>Fungi</taxon>
        <taxon>Fungi incertae sedis</taxon>
        <taxon>Chytridiomycota</taxon>
        <taxon>Chytridiomycota incertae sedis</taxon>
        <taxon>Chytridiomycetes</taxon>
        <taxon>Rhizophlyctidales</taxon>
        <taxon>Rhizophlyctidaceae</taxon>
        <taxon>Rhizophlyctis</taxon>
    </lineage>
</organism>
<evidence type="ECO:0000313" key="1">
    <source>
        <dbReference type="EMBL" id="KAJ3049782.1"/>
    </source>
</evidence>
<protein>
    <recommendedName>
        <fullName evidence="3">F-box domain-containing protein</fullName>
    </recommendedName>
</protein>
<reference evidence="1" key="1">
    <citation type="submission" date="2020-05" db="EMBL/GenBank/DDBJ databases">
        <title>Phylogenomic resolution of chytrid fungi.</title>
        <authorList>
            <person name="Stajich J.E."/>
            <person name="Amses K."/>
            <person name="Simmons R."/>
            <person name="Seto K."/>
            <person name="Myers J."/>
            <person name="Bonds A."/>
            <person name="Quandt C.A."/>
            <person name="Barry K."/>
            <person name="Liu P."/>
            <person name="Grigoriev I."/>
            <person name="Longcore J.E."/>
            <person name="James T.Y."/>
        </authorList>
    </citation>
    <scope>NUCLEOTIDE SEQUENCE</scope>
    <source>
        <strain evidence="1">JEL0318</strain>
    </source>
</reference>
<sequence length="555" mass="62554">MSVLQPYSLAKYIPQQRPSVDDPPNMSIDRATTAISIAISTTLNYLTAPLRHPPPRNLLESSPPSPLAFHALTNPIVLHRILATVGPSQARRLSRVSKSFHAAFRAYNPRIAINVVDWLQNDTRMVHMECVDASIDIGGRVIYKFEVAGGGKGCEIQSWRLSQSNGYGLDSELVIRVRKADSNALENTNSSSNTKHTDVVINPVDFTDRLNIPRLAFGIRKPWPTLPPWSVKTRPQDLPAIHPTLLNSSEISFLIRPTDHARTLHGDPIHQKTNYIPALYCTSSFLLNLRPLSTSSSTSTSSTTRIPIFPPKTITFLERLYRTMRNPNKPSTQLLYRLLQMPLLLLIPTYLGAFLFRVNIYSEIQPLYAFLENALTFLDETVPRAVEVQHNWSLMDVAAGVDFWGEGAGQDGVRMARREMVRRWWMDVDPFGVFGGVRDRLYSKGLSDGFSISLDLGTYPGMDIKDASDEDVEQEWNFLLMASRASNHGNGRIRGQIRGRVDGRGRLMSDSMCPKGCPWCWWQHGLFPLTLDVFQPFCWEDDCVKCRSAEIVEID</sequence>
<keyword evidence="2" id="KW-1185">Reference proteome</keyword>
<evidence type="ECO:0000313" key="2">
    <source>
        <dbReference type="Proteomes" id="UP001212841"/>
    </source>
</evidence>
<dbReference type="Proteomes" id="UP001212841">
    <property type="component" value="Unassembled WGS sequence"/>
</dbReference>
<dbReference type="EMBL" id="JADGJD010000596">
    <property type="protein sequence ID" value="KAJ3049782.1"/>
    <property type="molecule type" value="Genomic_DNA"/>
</dbReference>
<dbReference type="AlphaFoldDB" id="A0AAD5SC90"/>
<proteinExistence type="predicted"/>
<accession>A0AAD5SC90</accession>
<gene>
    <name evidence="1" type="ORF">HK097_009224</name>
</gene>
<name>A0AAD5SC90_9FUNG</name>
<evidence type="ECO:0008006" key="3">
    <source>
        <dbReference type="Google" id="ProtNLM"/>
    </source>
</evidence>
<comment type="caution">
    <text evidence="1">The sequence shown here is derived from an EMBL/GenBank/DDBJ whole genome shotgun (WGS) entry which is preliminary data.</text>
</comment>